<dbReference type="EMBL" id="AOCK01000006">
    <property type="protein sequence ID" value="EMQ98360.1"/>
    <property type="molecule type" value="Genomic_DNA"/>
</dbReference>
<dbReference type="AlphaFoldDB" id="M7MTV3"/>
<protein>
    <submittedName>
        <fullName evidence="1">Uncharacterized protein</fullName>
    </submittedName>
</protein>
<gene>
    <name evidence="1" type="ORF">ADIAG_02379</name>
</gene>
<dbReference type="STRING" id="1276920.ADIAG_02379"/>
<name>M7MTV3_9MICC</name>
<comment type="caution">
    <text evidence="1">The sequence shown here is derived from an EMBL/GenBank/DDBJ whole genome shotgun (WGS) entry which is preliminary data.</text>
</comment>
<dbReference type="RefSeq" id="WP_007271558.1">
    <property type="nucleotide sequence ID" value="NZ_AOCK01000006.1"/>
</dbReference>
<evidence type="ECO:0000313" key="1">
    <source>
        <dbReference type="EMBL" id="EMQ98360.1"/>
    </source>
</evidence>
<reference evidence="1 2" key="1">
    <citation type="journal article" date="2013" name="Genome Announc.">
        <title>Draft Genome Sequence of Arthrobacter gangotriensis Strain Lz1yT, Isolated from a Penguin Rookery Soil Sample Collected in Antarctica, near the Indian Station Dakshin Gangotri.</title>
        <authorList>
            <person name="Shivaji S."/>
            <person name="Ara S."/>
            <person name="Bandi S."/>
            <person name="Singh A."/>
            <person name="Kumar Pinnaka A."/>
        </authorList>
    </citation>
    <scope>NUCLEOTIDE SEQUENCE [LARGE SCALE GENOMIC DNA]</scope>
    <source>
        <strain evidence="1 2">Lz1y</strain>
    </source>
</reference>
<keyword evidence="2" id="KW-1185">Reference proteome</keyword>
<proteinExistence type="predicted"/>
<sequence length="232" mass="25119">MKPARVTDDGTVAAVVAKWKGDPTYAPGQVVNGKTICGAKKRKDQEPCGAPPINGATRCGRHGAKAPAVAQKAKERVIETNARGILGRIDPEAPREHPVETLLNLIRAKNAEVQWLRSKVQALEDEELVWGLASHREGLGPEGPIDVKEHRADQSVWWKLLREAENQLANWITMALKAGVEDRRVRLAESQGGAVAGAIRQILDGLNLTTEQAALIPVLVPQALRQLTGDAQ</sequence>
<organism evidence="1 2">
    <name type="scientific">Paeniglutamicibacter gangotriensis Lz1y</name>
    <dbReference type="NCBI Taxonomy" id="1276920"/>
    <lineage>
        <taxon>Bacteria</taxon>
        <taxon>Bacillati</taxon>
        <taxon>Actinomycetota</taxon>
        <taxon>Actinomycetes</taxon>
        <taxon>Micrococcales</taxon>
        <taxon>Micrococcaceae</taxon>
        <taxon>Paeniglutamicibacter</taxon>
    </lineage>
</organism>
<evidence type="ECO:0000313" key="2">
    <source>
        <dbReference type="Proteomes" id="UP000012015"/>
    </source>
</evidence>
<dbReference type="Proteomes" id="UP000012015">
    <property type="component" value="Unassembled WGS sequence"/>
</dbReference>
<dbReference type="PATRIC" id="fig|1276920.7.peg.2381"/>
<accession>M7MTV3</accession>